<dbReference type="SUPFAM" id="SSF53448">
    <property type="entry name" value="Nucleotide-diphospho-sugar transferases"/>
    <property type="match status" value="1"/>
</dbReference>
<comment type="similarity">
    <text evidence="2 9">Belongs to the chondroitin N-acetylgalactosaminyltransferase family.</text>
</comment>
<dbReference type="Pfam" id="PF05679">
    <property type="entry name" value="CHGN"/>
    <property type="match status" value="1"/>
</dbReference>
<keyword evidence="4" id="KW-0812">Transmembrane</keyword>
<evidence type="ECO:0000313" key="11">
    <source>
        <dbReference type="Proteomes" id="UP001431783"/>
    </source>
</evidence>
<comment type="subcellular location">
    <subcellularLocation>
        <location evidence="1 9">Golgi apparatus</location>
        <location evidence="1 9">Golgi stack membrane</location>
        <topology evidence="1 9">Single-pass type II membrane protein</topology>
    </subcellularLocation>
</comment>
<sequence length="545" mass="63564">MQVIFYHNQSGFSAFTGNLKQKEIHQAITLHPVKHPEHLYRLHNYFKSLKIQSNRHDALKLQRDLVFSWNAIGHQIPQNNKMSSKSSFSNEKESYLNSLDYMGVPASITTYPAGSLENVHEWDFISGSLYSTGDLNPKRRIGSSSKEGLADTVAEVMELINFYSKQRGRIIEFKEVMYSYFRLNPLHGVEYILDLLLVYRKYRGHKMTIHVRRHAYIQQLFSALYIRDTSADPSKIEEYPADFDKKSLPVHKQIKHALINLQRNLQPFFEFNESNEKEAIYFILPLSGRFETFERFMKTYERVCLIPREHTSLIIILYENPDSTSDLDNTMNLVEFLQNKYYDNKISIIHKNEQFSRGKALNYGVENLKDNDLIFFVDVDMMFNDETLKRIRMNTILNKSVYFPIVFSSYNLKMFNKSSPSGQQLLDSTYVINEDSGFWRQFGFGIVSLYKSDYLEIGGFNLMITGWGFEDVTFYDKVVKSNLEIVRSVDPSLVHIYHVIHCDDNLDVTQKNMCLGSEASVLGSLKNLQKIYENHKDLFKETSIT</sequence>
<name>A0AAW1U919_9CUCU</name>
<evidence type="ECO:0000313" key="10">
    <source>
        <dbReference type="EMBL" id="KAK9880257.1"/>
    </source>
</evidence>
<dbReference type="InterPro" id="IPR051227">
    <property type="entry name" value="CS_glycosyltransferase"/>
</dbReference>
<evidence type="ECO:0000256" key="6">
    <source>
        <dbReference type="ARBA" id="ARBA00022989"/>
    </source>
</evidence>
<dbReference type="GO" id="GO:0032580">
    <property type="term" value="C:Golgi cisterna membrane"/>
    <property type="evidence" value="ECO:0007669"/>
    <property type="project" value="UniProtKB-SubCell"/>
</dbReference>
<keyword evidence="8" id="KW-0472">Membrane</keyword>
<keyword evidence="11" id="KW-1185">Reference proteome</keyword>
<evidence type="ECO:0000256" key="3">
    <source>
        <dbReference type="ARBA" id="ARBA00022679"/>
    </source>
</evidence>
<protein>
    <recommendedName>
        <fullName evidence="9">Hexosyltransferase</fullName>
        <ecNumber evidence="9">2.4.1.-</ecNumber>
    </recommendedName>
</protein>
<organism evidence="10 11">
    <name type="scientific">Henosepilachna vigintioctopunctata</name>
    <dbReference type="NCBI Taxonomy" id="420089"/>
    <lineage>
        <taxon>Eukaryota</taxon>
        <taxon>Metazoa</taxon>
        <taxon>Ecdysozoa</taxon>
        <taxon>Arthropoda</taxon>
        <taxon>Hexapoda</taxon>
        <taxon>Insecta</taxon>
        <taxon>Pterygota</taxon>
        <taxon>Neoptera</taxon>
        <taxon>Endopterygota</taxon>
        <taxon>Coleoptera</taxon>
        <taxon>Polyphaga</taxon>
        <taxon>Cucujiformia</taxon>
        <taxon>Coccinelloidea</taxon>
        <taxon>Coccinellidae</taxon>
        <taxon>Epilachninae</taxon>
        <taxon>Epilachnini</taxon>
        <taxon>Henosepilachna</taxon>
    </lineage>
</organism>
<comment type="caution">
    <text evidence="10">The sequence shown here is derived from an EMBL/GenBank/DDBJ whole genome shotgun (WGS) entry which is preliminary data.</text>
</comment>
<evidence type="ECO:0000256" key="9">
    <source>
        <dbReference type="RuleBase" id="RU364016"/>
    </source>
</evidence>
<evidence type="ECO:0000256" key="7">
    <source>
        <dbReference type="ARBA" id="ARBA00023034"/>
    </source>
</evidence>
<proteinExistence type="inferred from homology"/>
<keyword evidence="5 9" id="KW-0735">Signal-anchor</keyword>
<keyword evidence="7 9" id="KW-0333">Golgi apparatus</keyword>
<evidence type="ECO:0000256" key="1">
    <source>
        <dbReference type="ARBA" id="ARBA00004447"/>
    </source>
</evidence>
<dbReference type="PANTHER" id="PTHR12369">
    <property type="entry name" value="CHONDROITIN SYNTHASE"/>
    <property type="match status" value="1"/>
</dbReference>
<reference evidence="10 11" key="1">
    <citation type="submission" date="2023-03" db="EMBL/GenBank/DDBJ databases">
        <title>Genome insight into feeding habits of ladybird beetles.</title>
        <authorList>
            <person name="Li H.-S."/>
            <person name="Huang Y.-H."/>
            <person name="Pang H."/>
        </authorList>
    </citation>
    <scope>NUCLEOTIDE SEQUENCE [LARGE SCALE GENOMIC DNA]</scope>
    <source>
        <strain evidence="10">SYSU_2023b</strain>
        <tissue evidence="10">Whole body</tissue>
    </source>
</reference>
<accession>A0AAW1U919</accession>
<dbReference type="AlphaFoldDB" id="A0AAW1U919"/>
<dbReference type="Proteomes" id="UP001431783">
    <property type="component" value="Unassembled WGS sequence"/>
</dbReference>
<dbReference type="Gene3D" id="3.90.550.10">
    <property type="entry name" value="Spore Coat Polysaccharide Biosynthesis Protein SpsA, Chain A"/>
    <property type="match status" value="1"/>
</dbReference>
<dbReference type="EMBL" id="JARQZJ010000064">
    <property type="protein sequence ID" value="KAK9880257.1"/>
    <property type="molecule type" value="Genomic_DNA"/>
</dbReference>
<evidence type="ECO:0000256" key="8">
    <source>
        <dbReference type="ARBA" id="ARBA00023136"/>
    </source>
</evidence>
<gene>
    <name evidence="10" type="ORF">WA026_010132</name>
</gene>
<evidence type="ECO:0000256" key="2">
    <source>
        <dbReference type="ARBA" id="ARBA00009239"/>
    </source>
</evidence>
<evidence type="ECO:0000256" key="4">
    <source>
        <dbReference type="ARBA" id="ARBA00022692"/>
    </source>
</evidence>
<dbReference type="GO" id="GO:0047238">
    <property type="term" value="F:glucuronosyl-N-acetylgalactosaminyl-proteoglycan 4-beta-N-acetylgalactosaminyltransferase activity"/>
    <property type="evidence" value="ECO:0007669"/>
    <property type="project" value="TreeGrafter"/>
</dbReference>
<dbReference type="EC" id="2.4.1.-" evidence="9"/>
<evidence type="ECO:0000256" key="5">
    <source>
        <dbReference type="ARBA" id="ARBA00022968"/>
    </source>
</evidence>
<keyword evidence="6" id="KW-1133">Transmembrane helix</keyword>
<dbReference type="InterPro" id="IPR008428">
    <property type="entry name" value="Chond_GalNAc"/>
</dbReference>
<dbReference type="InterPro" id="IPR029044">
    <property type="entry name" value="Nucleotide-diphossugar_trans"/>
</dbReference>
<keyword evidence="3 9" id="KW-0808">Transferase</keyword>
<dbReference type="PANTHER" id="PTHR12369:SF11">
    <property type="entry name" value="HEXOSYLTRANSFERASE"/>
    <property type="match status" value="1"/>
</dbReference>